<proteinExistence type="predicted"/>
<dbReference type="InterPro" id="IPR011044">
    <property type="entry name" value="Quino_amine_DH_bsu"/>
</dbReference>
<reference evidence="3 4" key="1">
    <citation type="submission" date="2019-02" db="EMBL/GenBank/DDBJ databases">
        <title>Deep-cultivation of Planctomycetes and their phenomic and genomic characterization uncovers novel biology.</title>
        <authorList>
            <person name="Wiegand S."/>
            <person name="Jogler M."/>
            <person name="Boedeker C."/>
            <person name="Pinto D."/>
            <person name="Vollmers J."/>
            <person name="Rivas-Marin E."/>
            <person name="Kohn T."/>
            <person name="Peeters S.H."/>
            <person name="Heuer A."/>
            <person name="Rast P."/>
            <person name="Oberbeckmann S."/>
            <person name="Bunk B."/>
            <person name="Jeske O."/>
            <person name="Meyerdierks A."/>
            <person name="Storesund J.E."/>
            <person name="Kallscheuer N."/>
            <person name="Luecker S."/>
            <person name="Lage O.M."/>
            <person name="Pohl T."/>
            <person name="Merkel B.J."/>
            <person name="Hornburger P."/>
            <person name="Mueller R.-W."/>
            <person name="Bruemmer F."/>
            <person name="Labrenz M."/>
            <person name="Spormann A.M."/>
            <person name="Op den Camp H."/>
            <person name="Overmann J."/>
            <person name="Amann R."/>
            <person name="Jetten M.S.M."/>
            <person name="Mascher T."/>
            <person name="Medema M.H."/>
            <person name="Devos D.P."/>
            <person name="Kaster A.-K."/>
            <person name="Ovreas L."/>
            <person name="Rohde M."/>
            <person name="Galperin M.Y."/>
            <person name="Jogler C."/>
        </authorList>
    </citation>
    <scope>NUCLEOTIDE SEQUENCE [LARGE SCALE GENOMIC DNA]</scope>
    <source>
        <strain evidence="3 4">Spa11</strain>
    </source>
</reference>
<feature type="region of interest" description="Disordered" evidence="1">
    <location>
        <begin position="374"/>
        <end position="394"/>
    </location>
</feature>
<dbReference type="Proteomes" id="UP000316426">
    <property type="component" value="Chromosome"/>
</dbReference>
<dbReference type="GO" id="GO:0008092">
    <property type="term" value="F:cytoskeletal protein binding"/>
    <property type="evidence" value="ECO:0007669"/>
    <property type="project" value="InterPro"/>
</dbReference>
<evidence type="ECO:0000256" key="1">
    <source>
        <dbReference type="SAM" id="MobiDB-lite"/>
    </source>
</evidence>
<feature type="domain" description="SLA1 homology" evidence="2">
    <location>
        <begin position="281"/>
        <end position="337"/>
    </location>
</feature>
<evidence type="ECO:0000313" key="3">
    <source>
        <dbReference type="EMBL" id="QDV71854.1"/>
    </source>
</evidence>
<dbReference type="InterPro" id="IPR015943">
    <property type="entry name" value="WD40/YVTN_repeat-like_dom_sf"/>
</dbReference>
<feature type="region of interest" description="Disordered" evidence="1">
    <location>
        <begin position="782"/>
        <end position="803"/>
    </location>
</feature>
<dbReference type="AlphaFoldDB" id="A0A518K220"/>
<dbReference type="Gene3D" id="2.130.10.10">
    <property type="entry name" value="YVTN repeat-like/Quinoprotein amine dehydrogenase"/>
    <property type="match status" value="1"/>
</dbReference>
<dbReference type="Pfam" id="PF03983">
    <property type="entry name" value="SHD1"/>
    <property type="match status" value="1"/>
</dbReference>
<dbReference type="EMBL" id="CP036349">
    <property type="protein sequence ID" value="QDV71854.1"/>
    <property type="molecule type" value="Genomic_DNA"/>
</dbReference>
<accession>A0A518K220</accession>
<dbReference type="GO" id="GO:0030674">
    <property type="term" value="F:protein-macromolecule adaptor activity"/>
    <property type="evidence" value="ECO:0007669"/>
    <property type="project" value="InterPro"/>
</dbReference>
<feature type="region of interest" description="Disordered" evidence="1">
    <location>
        <begin position="152"/>
        <end position="175"/>
    </location>
</feature>
<keyword evidence="4" id="KW-1185">Reference proteome</keyword>
<sequence>MRAFCRLPAAVSLILLIGGEQCLGQEVTVQITNADEIVASLPDTSLVQDVLRDIDHDLSSVAFHRDARSITPQVLANQLIRLAAPDSVSNSSFAVRNGVATFRLSPVEDFGAFLESIDYGEVVSSDASERIVRVKVDVEELQVDKLMARAEKKGDDEADHLDELLSGNSRSPRASMNFGGGPNLPGMSENPDVTERLGADFAEGDYVEILLQGKPHVGTILAVEEGTFGKAQAHVRLTDTKPLQKQLKRSLQRRLEKAEEFAFWAPADRLRKLPGAPAVAAEERTWQDATGKFKVAATYQKRDGDAVVLKLSNGKETKVPLAKLSDADRAYVDQLQETTENPFAEKQTAGQSLRADWSGVKRIGLSNSSKWRWKPPAVPQPKAAATSADRIDLDTPAGEGPFGAKLLELSIAPDGGSAVAVMETGHINTRTHLQRLDLKTGAADALIDCPLESRVLDASPSERLVALTTEDVGDNSTRLFIKKLVDGTLEPVTDFDADVPDSFHHGIDAARILDSSRVLVCSKSDHWTIWDFTTGKAVYTFELRTAFSPCIAIDPSGRYLFAGGMNAIVVIDLDAGKQVASLAHRFMRLGEISIDNRLKRLAISSGDNLYTVDLDTGNVTNALFGFPYDSDVDFLGKFLLVENRYIVAPEYPIFLWQYVMADGASYDNHATLRGRKLWYASRHGERSGASWSISSIPVPHEAVRDKFAELGDLDDLIILKVNDPVTIVADTDLDAATETRLVEAITKTFRAAGYKIVAAGEADDGAKEVMVTCKKASEPVTVQIGDPNAKPPKTDDRPEKDQPAHRNLPAWALLNSGPRGASFGWMWKEHTITPYQSSISIRLGDKEIWSDGHKVREGQRYWPIGKETPQDVITRITQPNTERLLELSLPAQMCKPGPVGGTYGASLLSADGIVSDYLGENQER</sequence>
<protein>
    <recommendedName>
        <fullName evidence="2">SLA1 homology domain-containing protein</fullName>
    </recommendedName>
</protein>
<gene>
    <name evidence="3" type="ORF">Spa11_00220</name>
</gene>
<dbReference type="GO" id="GO:0043130">
    <property type="term" value="F:ubiquitin binding"/>
    <property type="evidence" value="ECO:0007669"/>
    <property type="project" value="InterPro"/>
</dbReference>
<feature type="compositionally biased region" description="Basic and acidic residues" evidence="1">
    <location>
        <begin position="792"/>
        <end position="803"/>
    </location>
</feature>
<name>A0A518K220_9BACT</name>
<dbReference type="RefSeq" id="WP_197529608.1">
    <property type="nucleotide sequence ID" value="NZ_CP036349.1"/>
</dbReference>
<evidence type="ECO:0000259" key="2">
    <source>
        <dbReference type="Pfam" id="PF03983"/>
    </source>
</evidence>
<dbReference type="InterPro" id="IPR007131">
    <property type="entry name" value="SHD1"/>
</dbReference>
<organism evidence="3 4">
    <name type="scientific">Botrimarina mediterranea</name>
    <dbReference type="NCBI Taxonomy" id="2528022"/>
    <lineage>
        <taxon>Bacteria</taxon>
        <taxon>Pseudomonadati</taxon>
        <taxon>Planctomycetota</taxon>
        <taxon>Planctomycetia</taxon>
        <taxon>Pirellulales</taxon>
        <taxon>Lacipirellulaceae</taxon>
        <taxon>Botrimarina</taxon>
    </lineage>
</organism>
<evidence type="ECO:0000313" key="4">
    <source>
        <dbReference type="Proteomes" id="UP000316426"/>
    </source>
</evidence>
<dbReference type="GO" id="GO:0042802">
    <property type="term" value="F:identical protein binding"/>
    <property type="evidence" value="ECO:0007669"/>
    <property type="project" value="InterPro"/>
</dbReference>
<dbReference type="KEGG" id="bmei:Spa11_00220"/>
<dbReference type="SUPFAM" id="SSF50969">
    <property type="entry name" value="YVTN repeat-like/Quinoprotein amine dehydrogenase"/>
    <property type="match status" value="1"/>
</dbReference>
<dbReference type="Gene3D" id="2.30.30.700">
    <property type="entry name" value="SLA1 homology domain 1"/>
    <property type="match status" value="1"/>
</dbReference>